<dbReference type="InterPro" id="IPR005101">
    <property type="entry name" value="Cryptochr/Photolyase_FAD-bd"/>
</dbReference>
<feature type="domain" description="Photolyase/cryptochrome alpha/beta" evidence="6">
    <location>
        <begin position="6"/>
        <end position="134"/>
    </location>
</feature>
<dbReference type="InterPro" id="IPR002081">
    <property type="entry name" value="Cryptochrome/DNA_photolyase_1"/>
</dbReference>
<dbReference type="SUPFAM" id="SSF48173">
    <property type="entry name" value="Cryptochrome/photolyase FAD-binding domain"/>
    <property type="match status" value="1"/>
</dbReference>
<comment type="caution">
    <text evidence="7">The sequence shown here is derived from an EMBL/GenBank/DDBJ whole genome shotgun (WGS) entry which is preliminary data.</text>
</comment>
<keyword evidence="7" id="KW-0456">Lyase</keyword>
<keyword evidence="5" id="KW-0157">Chromophore</keyword>
<feature type="binding site" evidence="3">
    <location>
        <position position="228"/>
    </location>
    <ligand>
        <name>FAD</name>
        <dbReference type="ChEBI" id="CHEBI:57692"/>
    </ligand>
</feature>
<feature type="site" description="Electron transfer via tryptophanyl radical" evidence="4">
    <location>
        <position position="312"/>
    </location>
</feature>
<dbReference type="Pfam" id="PF03441">
    <property type="entry name" value="FAD_binding_7"/>
    <property type="match status" value="1"/>
</dbReference>
<dbReference type="AlphaFoldDB" id="A0A4Y4DQN0"/>
<keyword evidence="8" id="KW-1185">Reference proteome</keyword>
<feature type="site" description="Electron transfer via tryptophanyl radical" evidence="4">
    <location>
        <position position="371"/>
    </location>
</feature>
<dbReference type="PRINTS" id="PR00147">
    <property type="entry name" value="DNAPHOTLYASE"/>
</dbReference>
<accession>A0A4Y4DQN0</accession>
<feature type="binding site" evidence="3">
    <location>
        <begin position="384"/>
        <end position="386"/>
    </location>
    <ligand>
        <name>FAD</name>
        <dbReference type="ChEBI" id="CHEBI:57692"/>
    </ligand>
</feature>
<name>A0A4Y4DQN0_GLUUR</name>
<evidence type="ECO:0000313" key="7">
    <source>
        <dbReference type="EMBL" id="GED06234.1"/>
    </source>
</evidence>
<dbReference type="GO" id="GO:0003677">
    <property type="term" value="F:DNA binding"/>
    <property type="evidence" value="ECO:0007669"/>
    <property type="project" value="TreeGrafter"/>
</dbReference>
<dbReference type="InterPro" id="IPR014729">
    <property type="entry name" value="Rossmann-like_a/b/a_fold"/>
</dbReference>
<reference evidence="7 8" key="1">
    <citation type="submission" date="2019-06" db="EMBL/GenBank/DDBJ databases">
        <title>Whole genome shotgun sequence of Glutamicibacter uratoxydans NBRC 15515.</title>
        <authorList>
            <person name="Hosoyama A."/>
            <person name="Uohara A."/>
            <person name="Ohji S."/>
            <person name="Ichikawa N."/>
        </authorList>
    </citation>
    <scope>NUCLEOTIDE SEQUENCE [LARGE SCALE GENOMIC DNA]</scope>
    <source>
        <strain evidence="7 8">NBRC 15515</strain>
    </source>
</reference>
<keyword evidence="1 3" id="KW-0285">Flavoprotein</keyword>
<dbReference type="GO" id="GO:0071949">
    <property type="term" value="F:FAD binding"/>
    <property type="evidence" value="ECO:0007669"/>
    <property type="project" value="TreeGrafter"/>
</dbReference>
<evidence type="ECO:0000256" key="4">
    <source>
        <dbReference type="PIRSR" id="PIRSR602081-2"/>
    </source>
</evidence>
<dbReference type="SUPFAM" id="SSF52425">
    <property type="entry name" value="Cryptochrome/photolyase, N-terminal domain"/>
    <property type="match status" value="1"/>
</dbReference>
<comment type="similarity">
    <text evidence="5">Belongs to the DNA photolyase family.</text>
</comment>
<keyword evidence="2 3" id="KW-0274">FAD</keyword>
<dbReference type="EMBL" id="BJNY01000009">
    <property type="protein sequence ID" value="GED06234.1"/>
    <property type="molecule type" value="Genomic_DNA"/>
</dbReference>
<organism evidence="7 8">
    <name type="scientific">Glutamicibacter uratoxydans</name>
    <name type="common">Arthrobacter uratoxydans</name>
    <dbReference type="NCBI Taxonomy" id="43667"/>
    <lineage>
        <taxon>Bacteria</taxon>
        <taxon>Bacillati</taxon>
        <taxon>Actinomycetota</taxon>
        <taxon>Actinomycetes</taxon>
        <taxon>Micrococcales</taxon>
        <taxon>Micrococcaceae</taxon>
        <taxon>Glutamicibacter</taxon>
    </lineage>
</organism>
<dbReference type="InterPro" id="IPR036155">
    <property type="entry name" value="Crypto/Photolyase_N_sf"/>
</dbReference>
<dbReference type="GO" id="GO:0009416">
    <property type="term" value="P:response to light stimulus"/>
    <property type="evidence" value="ECO:0007669"/>
    <property type="project" value="TreeGrafter"/>
</dbReference>
<evidence type="ECO:0000256" key="1">
    <source>
        <dbReference type="ARBA" id="ARBA00022630"/>
    </source>
</evidence>
<evidence type="ECO:0000256" key="2">
    <source>
        <dbReference type="ARBA" id="ARBA00022827"/>
    </source>
</evidence>
<gene>
    <name evidence="7" type="primary">phrA</name>
    <name evidence="7" type="ORF">AUR04nite_17660</name>
</gene>
<evidence type="ECO:0000259" key="6">
    <source>
        <dbReference type="PROSITE" id="PS51645"/>
    </source>
</evidence>
<dbReference type="Gene3D" id="1.25.40.80">
    <property type="match status" value="1"/>
</dbReference>
<evidence type="ECO:0000256" key="3">
    <source>
        <dbReference type="PIRSR" id="PIRSR602081-1"/>
    </source>
</evidence>
<comment type="cofactor">
    <cofactor evidence="3">
        <name>FAD</name>
        <dbReference type="ChEBI" id="CHEBI:57692"/>
    </cofactor>
    <text evidence="3">Binds 1 FAD per subunit.</text>
</comment>
<dbReference type="InterPro" id="IPR036134">
    <property type="entry name" value="Crypto/Photolyase_FAD-like_sf"/>
</dbReference>
<dbReference type="Gene3D" id="1.10.579.10">
    <property type="entry name" value="DNA Cyclobutane Dipyrimidine Photolyase, subunit A, domain 3"/>
    <property type="match status" value="1"/>
</dbReference>
<feature type="site" description="Electron transfer via tryptophanyl radical" evidence="4">
    <location>
        <position position="394"/>
    </location>
</feature>
<dbReference type="InterPro" id="IPR006050">
    <property type="entry name" value="DNA_photolyase_N"/>
</dbReference>
<dbReference type="GO" id="GO:0003904">
    <property type="term" value="F:deoxyribodipyrimidine photo-lyase activity"/>
    <property type="evidence" value="ECO:0007669"/>
    <property type="project" value="TreeGrafter"/>
</dbReference>
<proteinExistence type="inferred from homology"/>
<dbReference type="OrthoDB" id="9772484at2"/>
<protein>
    <submittedName>
        <fullName evidence="7">Deoxyribodipyrimidine photo-lyase</fullName>
    </submittedName>
</protein>
<sequence length="464" mass="52895">MKLETPVELVWLRDDLRTLDNPALFEGMKQGEALAIYILDTRSPGIRELGGAAKWWLHHALKSMATSLREIGVPLILRSGDPEQVLQELINDLPISAVRWNRRYSPSEMKVDAQVKRRLAERGIQVQSYCGSLLKDPWEVQTAGGTGYKVFTPFYNRLLELNIRKPLPAPEAQDYPGRSLPATEDLETWNLLPHSPNWARGLEDTWEPGENAVDDRLALLIDSIVGQYPEARDRPDIDGTSALSPALRWGHLSPAVLWAELEQVASTQPEKAQGCYALRRQLAWREFCWHLLFHNPQMLEKNLRAEFDDYGWAEKGQSKEIDSFISHWSQGETGYAMVDAGMKQLWNIGWMHNRVRMLAGSFLVKNLGVHWKVGEEWFWDTLVDADLASNSANWQWVAGSGADAAPFFRIFNPELQGKKFDPRGVYRGRFAPLGSDPIVDLRDSRQDALEAYEQMRKLHRLDPS</sequence>
<evidence type="ECO:0000313" key="8">
    <source>
        <dbReference type="Proteomes" id="UP000316612"/>
    </source>
</evidence>
<dbReference type="RefSeq" id="WP_141364091.1">
    <property type="nucleotide sequence ID" value="NZ_BAAAJL010000011.1"/>
</dbReference>
<dbReference type="Pfam" id="PF00875">
    <property type="entry name" value="DNA_photolyase"/>
    <property type="match status" value="1"/>
</dbReference>
<dbReference type="PROSITE" id="PS51645">
    <property type="entry name" value="PHR_CRY_ALPHA_BETA"/>
    <property type="match status" value="1"/>
</dbReference>
<dbReference type="PANTHER" id="PTHR11455">
    <property type="entry name" value="CRYPTOCHROME"/>
    <property type="match status" value="1"/>
</dbReference>
<evidence type="ECO:0000256" key="5">
    <source>
        <dbReference type="RuleBase" id="RU004182"/>
    </source>
</evidence>
<dbReference type="Proteomes" id="UP000316612">
    <property type="component" value="Unassembled WGS sequence"/>
</dbReference>
<dbReference type="Gene3D" id="3.40.50.620">
    <property type="entry name" value="HUPs"/>
    <property type="match status" value="1"/>
</dbReference>
<dbReference type="PANTHER" id="PTHR11455:SF9">
    <property type="entry name" value="CRYPTOCHROME CIRCADIAN CLOCK 5 ISOFORM X1"/>
    <property type="match status" value="1"/>
</dbReference>
<feature type="binding site" evidence="3">
    <location>
        <begin position="240"/>
        <end position="244"/>
    </location>
    <ligand>
        <name>FAD</name>
        <dbReference type="ChEBI" id="CHEBI:57692"/>
    </ligand>
</feature>